<dbReference type="EMBL" id="JABSTU010000009">
    <property type="protein sequence ID" value="KAH8021303.1"/>
    <property type="molecule type" value="Genomic_DNA"/>
</dbReference>
<protein>
    <submittedName>
        <fullName evidence="1">Uncharacterized protein</fullName>
    </submittedName>
</protein>
<gene>
    <name evidence="1" type="ORF">HPB51_014874</name>
</gene>
<evidence type="ECO:0000313" key="1">
    <source>
        <dbReference type="EMBL" id="KAH8021303.1"/>
    </source>
</evidence>
<name>A0A9J6DGQ8_RHIMP</name>
<accession>A0A9J6DGQ8</accession>
<sequence length="98" mass="10845">MEVPFSCRVSYCGLRTRLTDGIPLKLRMRAEDCQPPPPQRVARLVWQVLSDPVVGSQPRPPRLVWTLRLEDAAIASAVVAAAPLEPRPPVPLAPTRSR</sequence>
<dbReference type="Proteomes" id="UP000821866">
    <property type="component" value="Chromosome 7"/>
</dbReference>
<organism evidence="1 2">
    <name type="scientific">Rhipicephalus microplus</name>
    <name type="common">Cattle tick</name>
    <name type="synonym">Boophilus microplus</name>
    <dbReference type="NCBI Taxonomy" id="6941"/>
    <lineage>
        <taxon>Eukaryota</taxon>
        <taxon>Metazoa</taxon>
        <taxon>Ecdysozoa</taxon>
        <taxon>Arthropoda</taxon>
        <taxon>Chelicerata</taxon>
        <taxon>Arachnida</taxon>
        <taxon>Acari</taxon>
        <taxon>Parasitiformes</taxon>
        <taxon>Ixodida</taxon>
        <taxon>Ixodoidea</taxon>
        <taxon>Ixodidae</taxon>
        <taxon>Rhipicephalinae</taxon>
        <taxon>Rhipicephalus</taxon>
        <taxon>Boophilus</taxon>
    </lineage>
</organism>
<reference evidence="1" key="1">
    <citation type="journal article" date="2020" name="Cell">
        <title>Large-Scale Comparative Analyses of Tick Genomes Elucidate Their Genetic Diversity and Vector Capacities.</title>
        <authorList>
            <consortium name="Tick Genome and Microbiome Consortium (TIGMIC)"/>
            <person name="Jia N."/>
            <person name="Wang J."/>
            <person name="Shi W."/>
            <person name="Du L."/>
            <person name="Sun Y."/>
            <person name="Zhan W."/>
            <person name="Jiang J.F."/>
            <person name="Wang Q."/>
            <person name="Zhang B."/>
            <person name="Ji P."/>
            <person name="Bell-Sakyi L."/>
            <person name="Cui X.M."/>
            <person name="Yuan T.T."/>
            <person name="Jiang B.G."/>
            <person name="Yang W.F."/>
            <person name="Lam T.T."/>
            <person name="Chang Q.C."/>
            <person name="Ding S.J."/>
            <person name="Wang X.J."/>
            <person name="Zhu J.G."/>
            <person name="Ruan X.D."/>
            <person name="Zhao L."/>
            <person name="Wei J.T."/>
            <person name="Ye R.Z."/>
            <person name="Que T.C."/>
            <person name="Du C.H."/>
            <person name="Zhou Y.H."/>
            <person name="Cheng J.X."/>
            <person name="Dai P.F."/>
            <person name="Guo W.B."/>
            <person name="Han X.H."/>
            <person name="Huang E.J."/>
            <person name="Li L.F."/>
            <person name="Wei W."/>
            <person name="Gao Y.C."/>
            <person name="Liu J.Z."/>
            <person name="Shao H.Z."/>
            <person name="Wang X."/>
            <person name="Wang C.C."/>
            <person name="Yang T.C."/>
            <person name="Huo Q.B."/>
            <person name="Li W."/>
            <person name="Chen H.Y."/>
            <person name="Chen S.E."/>
            <person name="Zhou L.G."/>
            <person name="Ni X.B."/>
            <person name="Tian J.H."/>
            <person name="Sheng Y."/>
            <person name="Liu T."/>
            <person name="Pan Y.S."/>
            <person name="Xia L.Y."/>
            <person name="Li J."/>
            <person name="Zhao F."/>
            <person name="Cao W.C."/>
        </authorList>
    </citation>
    <scope>NUCLEOTIDE SEQUENCE</scope>
    <source>
        <strain evidence="1">Rmic-2018</strain>
    </source>
</reference>
<comment type="caution">
    <text evidence="1">The sequence shown here is derived from an EMBL/GenBank/DDBJ whole genome shotgun (WGS) entry which is preliminary data.</text>
</comment>
<reference evidence="1" key="2">
    <citation type="submission" date="2021-09" db="EMBL/GenBank/DDBJ databases">
        <authorList>
            <person name="Jia N."/>
            <person name="Wang J."/>
            <person name="Shi W."/>
            <person name="Du L."/>
            <person name="Sun Y."/>
            <person name="Zhan W."/>
            <person name="Jiang J."/>
            <person name="Wang Q."/>
            <person name="Zhang B."/>
            <person name="Ji P."/>
            <person name="Sakyi L.B."/>
            <person name="Cui X."/>
            <person name="Yuan T."/>
            <person name="Jiang B."/>
            <person name="Yang W."/>
            <person name="Lam T.T.-Y."/>
            <person name="Chang Q."/>
            <person name="Ding S."/>
            <person name="Wang X."/>
            <person name="Zhu J."/>
            <person name="Ruan X."/>
            <person name="Zhao L."/>
            <person name="Wei J."/>
            <person name="Que T."/>
            <person name="Du C."/>
            <person name="Cheng J."/>
            <person name="Dai P."/>
            <person name="Han X."/>
            <person name="Huang E."/>
            <person name="Gao Y."/>
            <person name="Liu J."/>
            <person name="Shao H."/>
            <person name="Ye R."/>
            <person name="Li L."/>
            <person name="Wei W."/>
            <person name="Wang X."/>
            <person name="Wang C."/>
            <person name="Huo Q."/>
            <person name="Li W."/>
            <person name="Guo W."/>
            <person name="Chen H."/>
            <person name="Chen S."/>
            <person name="Zhou L."/>
            <person name="Zhou L."/>
            <person name="Ni X."/>
            <person name="Tian J."/>
            <person name="Zhou Y."/>
            <person name="Sheng Y."/>
            <person name="Liu T."/>
            <person name="Pan Y."/>
            <person name="Xia L."/>
            <person name="Li J."/>
            <person name="Zhao F."/>
            <person name="Cao W."/>
        </authorList>
    </citation>
    <scope>NUCLEOTIDE SEQUENCE</scope>
    <source>
        <strain evidence="1">Rmic-2018</strain>
        <tissue evidence="1">Larvae</tissue>
    </source>
</reference>
<keyword evidence="2" id="KW-1185">Reference proteome</keyword>
<dbReference type="AlphaFoldDB" id="A0A9J6DGQ8"/>
<dbReference type="VEuPathDB" id="VectorBase:LOC119173616"/>
<proteinExistence type="predicted"/>
<evidence type="ECO:0000313" key="2">
    <source>
        <dbReference type="Proteomes" id="UP000821866"/>
    </source>
</evidence>